<feature type="transmembrane region" description="Helical" evidence="8">
    <location>
        <begin position="508"/>
        <end position="529"/>
    </location>
</feature>
<evidence type="ECO:0000256" key="6">
    <source>
        <dbReference type="ARBA" id="ARBA00022989"/>
    </source>
</evidence>
<keyword evidence="4" id="KW-0133">Cell shape</keyword>
<protein>
    <recommendedName>
        <fullName evidence="11">Lipid II flippase MurJ</fullName>
    </recommendedName>
</protein>
<comment type="subcellular location">
    <subcellularLocation>
        <location evidence="1">Cell membrane</location>
        <topology evidence="1">Multi-pass membrane protein</topology>
    </subcellularLocation>
</comment>
<feature type="transmembrane region" description="Helical" evidence="8">
    <location>
        <begin position="167"/>
        <end position="191"/>
    </location>
</feature>
<evidence type="ECO:0000256" key="8">
    <source>
        <dbReference type="SAM" id="Phobius"/>
    </source>
</evidence>
<feature type="transmembrane region" description="Helical" evidence="8">
    <location>
        <begin position="437"/>
        <end position="457"/>
    </location>
</feature>
<dbReference type="AlphaFoldDB" id="A0A1F6FG82"/>
<evidence type="ECO:0000256" key="5">
    <source>
        <dbReference type="ARBA" id="ARBA00022984"/>
    </source>
</evidence>
<dbReference type="GO" id="GO:0015648">
    <property type="term" value="F:lipid-linked peptidoglycan transporter activity"/>
    <property type="evidence" value="ECO:0007669"/>
    <property type="project" value="TreeGrafter"/>
</dbReference>
<organism evidence="9 10">
    <name type="scientific">Candidatus Kaiserbacteria bacterium RIFCSPLOWO2_12_FULL_45_26</name>
    <dbReference type="NCBI Taxonomy" id="1798525"/>
    <lineage>
        <taxon>Bacteria</taxon>
        <taxon>Candidatus Kaiseribacteriota</taxon>
    </lineage>
</organism>
<keyword evidence="3 8" id="KW-0812">Transmembrane</keyword>
<reference evidence="9 10" key="1">
    <citation type="journal article" date="2016" name="Nat. Commun.">
        <title>Thousands of microbial genomes shed light on interconnected biogeochemical processes in an aquifer system.</title>
        <authorList>
            <person name="Anantharaman K."/>
            <person name="Brown C.T."/>
            <person name="Hug L.A."/>
            <person name="Sharon I."/>
            <person name="Castelle C.J."/>
            <person name="Probst A.J."/>
            <person name="Thomas B.C."/>
            <person name="Singh A."/>
            <person name="Wilkins M.J."/>
            <person name="Karaoz U."/>
            <person name="Brodie E.L."/>
            <person name="Williams K.H."/>
            <person name="Hubbard S.S."/>
            <person name="Banfield J.F."/>
        </authorList>
    </citation>
    <scope>NUCLEOTIDE SEQUENCE [LARGE SCALE GENOMIC DNA]</scope>
</reference>
<evidence type="ECO:0000256" key="4">
    <source>
        <dbReference type="ARBA" id="ARBA00022960"/>
    </source>
</evidence>
<dbReference type="PRINTS" id="PR01806">
    <property type="entry name" value="VIRFACTRMVIN"/>
</dbReference>
<feature type="transmembrane region" description="Helical" evidence="8">
    <location>
        <begin position="323"/>
        <end position="345"/>
    </location>
</feature>
<evidence type="ECO:0000313" key="10">
    <source>
        <dbReference type="Proteomes" id="UP000177325"/>
    </source>
</evidence>
<dbReference type="EMBL" id="MFMM01000001">
    <property type="protein sequence ID" value="OGG84851.1"/>
    <property type="molecule type" value="Genomic_DNA"/>
</dbReference>
<feature type="transmembrane region" description="Helical" evidence="8">
    <location>
        <begin position="139"/>
        <end position="160"/>
    </location>
</feature>
<feature type="transmembrane region" description="Helical" evidence="8">
    <location>
        <begin position="197"/>
        <end position="216"/>
    </location>
</feature>
<keyword evidence="2" id="KW-1003">Cell membrane</keyword>
<dbReference type="InterPro" id="IPR051050">
    <property type="entry name" value="Lipid_II_flippase_MurJ/MviN"/>
</dbReference>
<dbReference type="STRING" id="1798525.A3G90_02105"/>
<dbReference type="Proteomes" id="UP000177325">
    <property type="component" value="Unassembled WGS sequence"/>
</dbReference>
<dbReference type="GO" id="GO:0008360">
    <property type="term" value="P:regulation of cell shape"/>
    <property type="evidence" value="ECO:0007669"/>
    <property type="project" value="UniProtKB-KW"/>
</dbReference>
<dbReference type="Pfam" id="PF03023">
    <property type="entry name" value="MurJ"/>
    <property type="match status" value="1"/>
</dbReference>
<evidence type="ECO:0000256" key="3">
    <source>
        <dbReference type="ARBA" id="ARBA00022692"/>
    </source>
</evidence>
<dbReference type="GO" id="GO:0005886">
    <property type="term" value="C:plasma membrane"/>
    <property type="evidence" value="ECO:0007669"/>
    <property type="project" value="UniProtKB-SubCell"/>
</dbReference>
<evidence type="ECO:0000256" key="1">
    <source>
        <dbReference type="ARBA" id="ARBA00004651"/>
    </source>
</evidence>
<proteinExistence type="predicted"/>
<keyword evidence="6 8" id="KW-1133">Transmembrane helix</keyword>
<feature type="transmembrane region" description="Helical" evidence="8">
    <location>
        <begin position="63"/>
        <end position="82"/>
    </location>
</feature>
<evidence type="ECO:0000256" key="2">
    <source>
        <dbReference type="ARBA" id="ARBA00022475"/>
    </source>
</evidence>
<sequence length="558" mass="60979">MVRRVLQLMYSEIRGLHQAAYILALFAFGSQMLALVRDRLLAHSFGAGGELDLYYAAFRIPDLLFVLFGSVLSVYVLLPFVTTARANKGDEAGAEVLGQMFTVFLLLYVSIAAVLFVIVPYLVPIFFPGLMVYGDTLIVLIRILLLQPFLLGISSLFGVVTQLSHRFILYAISPLIYNLGIIAGITLLYPYFGMSGLAMGVVIGALGHMLVQYPLVSQSEFAFKLVKAFDWKFLRSVCMVAVPRALTLSVHQLVLLAFIGVATTMTVGSVSVFQFAFNLQSVPLAIIGMSYSVAAFPVLADLFAKKDSSTFNMHVMTALRHIIFWSFPIIALVVVLRAQIVRVVLGSGAFDWNDTRLTAAVLALFIVALIAQSILLLLVRTFYAGGKTQTPLVVALIGAVVSIIVAYTGLHLVSVYPQFMDSLDALLRLEGVEGTEILILALSFILGVFVEMCILLYMTIRVFGLRFERVLRQLAESLLAALVAALMSYATLVFIVDGINQETFVGIMLQGAVAALAGGIGAILTYYILGSAELREIYRSYHSKIFKTDVIGPQPDTL</sequence>
<name>A0A1F6FG82_9BACT</name>
<keyword evidence="7 8" id="KW-0472">Membrane</keyword>
<evidence type="ECO:0008006" key="11">
    <source>
        <dbReference type="Google" id="ProtNLM"/>
    </source>
</evidence>
<feature type="transmembrane region" description="Helical" evidence="8">
    <location>
        <begin position="103"/>
        <end position="127"/>
    </location>
</feature>
<accession>A0A1F6FG82</accession>
<keyword evidence="5" id="KW-0573">Peptidoglycan synthesis</keyword>
<dbReference type="GO" id="GO:0009252">
    <property type="term" value="P:peptidoglycan biosynthetic process"/>
    <property type="evidence" value="ECO:0007669"/>
    <property type="project" value="UniProtKB-KW"/>
</dbReference>
<feature type="transmembrane region" description="Helical" evidence="8">
    <location>
        <begin position="391"/>
        <end position="417"/>
    </location>
</feature>
<evidence type="ECO:0000256" key="7">
    <source>
        <dbReference type="ARBA" id="ARBA00023136"/>
    </source>
</evidence>
<evidence type="ECO:0000313" key="9">
    <source>
        <dbReference type="EMBL" id="OGG84851.1"/>
    </source>
</evidence>
<feature type="transmembrane region" description="Helical" evidence="8">
    <location>
        <begin position="357"/>
        <end position="379"/>
    </location>
</feature>
<dbReference type="PANTHER" id="PTHR47019:SF1">
    <property type="entry name" value="LIPID II FLIPPASE MURJ"/>
    <property type="match status" value="1"/>
</dbReference>
<feature type="transmembrane region" description="Helical" evidence="8">
    <location>
        <begin position="253"/>
        <end position="276"/>
    </location>
</feature>
<comment type="caution">
    <text evidence="9">The sequence shown here is derived from an EMBL/GenBank/DDBJ whole genome shotgun (WGS) entry which is preliminary data.</text>
</comment>
<feature type="transmembrane region" description="Helical" evidence="8">
    <location>
        <begin position="20"/>
        <end position="36"/>
    </location>
</feature>
<dbReference type="PANTHER" id="PTHR47019">
    <property type="entry name" value="LIPID II FLIPPASE MURJ"/>
    <property type="match status" value="1"/>
</dbReference>
<dbReference type="InterPro" id="IPR004268">
    <property type="entry name" value="MurJ"/>
</dbReference>
<feature type="transmembrane region" description="Helical" evidence="8">
    <location>
        <begin position="282"/>
        <end position="303"/>
    </location>
</feature>
<gene>
    <name evidence="9" type="ORF">A3G90_02105</name>
</gene>
<dbReference type="GO" id="GO:0034204">
    <property type="term" value="P:lipid translocation"/>
    <property type="evidence" value="ECO:0007669"/>
    <property type="project" value="TreeGrafter"/>
</dbReference>
<feature type="transmembrane region" description="Helical" evidence="8">
    <location>
        <begin position="478"/>
        <end position="496"/>
    </location>
</feature>